<keyword evidence="1" id="KW-1133">Transmembrane helix</keyword>
<dbReference type="Proteomes" id="UP000004816">
    <property type="component" value="Unassembled WGS sequence"/>
</dbReference>
<keyword evidence="3" id="KW-1185">Reference proteome</keyword>
<sequence length="71" mass="7522">MAGKELDRSRVGAALDVIKQHPGMALFLASPALLVFVLLWWLVHPALAVVVLLAAVGGGIYVIGRGGRSRF</sequence>
<dbReference type="OrthoDB" id="4578833at2"/>
<dbReference type="EMBL" id="ACZI02000001">
    <property type="protein sequence ID" value="EFV12273.1"/>
    <property type="molecule type" value="Genomic_DNA"/>
</dbReference>
<gene>
    <name evidence="2" type="ORF">HMPREF9336_02892</name>
</gene>
<reference evidence="2 3" key="1">
    <citation type="journal article" date="2011" name="Stand. Genomic Sci.">
        <title>High quality draft genome sequence of Segniliparus rugosus CDC 945(T)= (ATCC BAA-974(T)).</title>
        <authorList>
            <person name="Earl A.M."/>
            <person name="Desjardins C.A."/>
            <person name="Fitzgerald M.G."/>
            <person name="Arachchi H.M."/>
            <person name="Zeng Q."/>
            <person name="Mehta T."/>
            <person name="Griggs A."/>
            <person name="Birren B.W."/>
            <person name="Toney N.C."/>
            <person name="Carr J."/>
            <person name="Posey J."/>
            <person name="Butler W.R."/>
        </authorList>
    </citation>
    <scope>NUCLEOTIDE SEQUENCE [LARGE SCALE GENOMIC DNA]</scope>
    <source>
        <strain evidence="3">ATCC BAA-974 / DSM 45345 / CCUG 50838 / CIP 108380 / JCM 13579 / CDC 945</strain>
    </source>
</reference>
<protein>
    <submittedName>
        <fullName evidence="2">Uncharacterized protein</fullName>
    </submittedName>
</protein>
<feature type="transmembrane region" description="Helical" evidence="1">
    <location>
        <begin position="21"/>
        <end position="41"/>
    </location>
</feature>
<name>E5XTS0_SEGRC</name>
<keyword evidence="1" id="KW-0812">Transmembrane</keyword>
<keyword evidence="1" id="KW-0472">Membrane</keyword>
<accession>E5XTS0</accession>
<evidence type="ECO:0000256" key="1">
    <source>
        <dbReference type="SAM" id="Phobius"/>
    </source>
</evidence>
<dbReference type="HOGENOM" id="CLU_203349_0_0_11"/>
<comment type="caution">
    <text evidence="2">The sequence shown here is derived from an EMBL/GenBank/DDBJ whole genome shotgun (WGS) entry which is preliminary data.</text>
</comment>
<dbReference type="RefSeq" id="WP_007471535.1">
    <property type="nucleotide sequence ID" value="NZ_KI391953.1"/>
</dbReference>
<dbReference type="AlphaFoldDB" id="E5XTS0"/>
<proteinExistence type="predicted"/>
<evidence type="ECO:0000313" key="3">
    <source>
        <dbReference type="Proteomes" id="UP000004816"/>
    </source>
</evidence>
<organism evidence="2 3">
    <name type="scientific">Segniliparus rugosus (strain ATCC BAA-974 / DSM 45345 / CCUG 50838 / CIP 108380 / JCM 13579 / CDC 945)</name>
    <dbReference type="NCBI Taxonomy" id="679197"/>
    <lineage>
        <taxon>Bacteria</taxon>
        <taxon>Bacillati</taxon>
        <taxon>Actinomycetota</taxon>
        <taxon>Actinomycetes</taxon>
        <taxon>Mycobacteriales</taxon>
        <taxon>Segniliparaceae</taxon>
        <taxon>Segniliparus</taxon>
    </lineage>
</organism>
<dbReference type="eggNOG" id="ENOG5031F28">
    <property type="taxonomic scope" value="Bacteria"/>
</dbReference>
<evidence type="ECO:0000313" key="2">
    <source>
        <dbReference type="EMBL" id="EFV12273.1"/>
    </source>
</evidence>
<feature type="transmembrane region" description="Helical" evidence="1">
    <location>
        <begin position="47"/>
        <end position="64"/>
    </location>
</feature>